<feature type="compositionally biased region" description="Basic and acidic residues" evidence="2">
    <location>
        <begin position="102"/>
        <end position="112"/>
    </location>
</feature>
<dbReference type="GO" id="GO:0008270">
    <property type="term" value="F:zinc ion binding"/>
    <property type="evidence" value="ECO:0007669"/>
    <property type="project" value="InterPro"/>
</dbReference>
<evidence type="ECO:0000256" key="1">
    <source>
        <dbReference type="ARBA" id="ARBA00023242"/>
    </source>
</evidence>
<evidence type="ECO:0000256" key="2">
    <source>
        <dbReference type="SAM" id="MobiDB-lite"/>
    </source>
</evidence>
<protein>
    <recommendedName>
        <fullName evidence="4">Xylanolytic transcriptional activator regulatory domain-containing protein</fullName>
    </recommendedName>
</protein>
<feature type="domain" description="Xylanolytic transcriptional activator regulatory" evidence="4">
    <location>
        <begin position="43"/>
        <end position="172"/>
    </location>
</feature>
<feature type="region of interest" description="Disordered" evidence="2">
    <location>
        <begin position="89"/>
        <end position="112"/>
    </location>
</feature>
<dbReference type="CDD" id="cd12148">
    <property type="entry name" value="fungal_TF_MHR"/>
    <property type="match status" value="1"/>
</dbReference>
<feature type="region of interest" description="Disordered" evidence="2">
    <location>
        <begin position="163"/>
        <end position="182"/>
    </location>
</feature>
<dbReference type="Pfam" id="PF04082">
    <property type="entry name" value="Fungal_trans"/>
    <property type="match status" value="1"/>
</dbReference>
<keyword evidence="3" id="KW-1133">Transmembrane helix</keyword>
<dbReference type="GO" id="GO:0003677">
    <property type="term" value="F:DNA binding"/>
    <property type="evidence" value="ECO:0007669"/>
    <property type="project" value="InterPro"/>
</dbReference>
<accession>A0A139AYF1</accession>
<evidence type="ECO:0000313" key="6">
    <source>
        <dbReference type="Proteomes" id="UP000070544"/>
    </source>
</evidence>
<evidence type="ECO:0000259" key="4">
    <source>
        <dbReference type="Pfam" id="PF04082"/>
    </source>
</evidence>
<keyword evidence="3" id="KW-0472">Membrane</keyword>
<dbReference type="GO" id="GO:0006351">
    <property type="term" value="P:DNA-templated transcription"/>
    <property type="evidence" value="ECO:0007669"/>
    <property type="project" value="InterPro"/>
</dbReference>
<evidence type="ECO:0000256" key="3">
    <source>
        <dbReference type="SAM" id="Phobius"/>
    </source>
</evidence>
<organism evidence="5 6">
    <name type="scientific">Gonapodya prolifera (strain JEL478)</name>
    <name type="common">Monoblepharis prolifera</name>
    <dbReference type="NCBI Taxonomy" id="1344416"/>
    <lineage>
        <taxon>Eukaryota</taxon>
        <taxon>Fungi</taxon>
        <taxon>Fungi incertae sedis</taxon>
        <taxon>Chytridiomycota</taxon>
        <taxon>Chytridiomycota incertae sedis</taxon>
        <taxon>Monoblepharidomycetes</taxon>
        <taxon>Monoblepharidales</taxon>
        <taxon>Gonapodyaceae</taxon>
        <taxon>Gonapodya</taxon>
    </lineage>
</organism>
<name>A0A139AYF1_GONPJ</name>
<evidence type="ECO:0000313" key="5">
    <source>
        <dbReference type="EMBL" id="KXS21485.1"/>
    </source>
</evidence>
<proteinExistence type="predicted"/>
<feature type="compositionally biased region" description="Acidic residues" evidence="2">
    <location>
        <begin position="89"/>
        <end position="101"/>
    </location>
</feature>
<dbReference type="EMBL" id="KQ965732">
    <property type="protein sequence ID" value="KXS21485.1"/>
    <property type="molecule type" value="Genomic_DNA"/>
</dbReference>
<dbReference type="InterPro" id="IPR007219">
    <property type="entry name" value="XnlR_reg_dom"/>
</dbReference>
<gene>
    <name evidence="5" type="ORF">M427DRAFT_50920</name>
</gene>
<dbReference type="AlphaFoldDB" id="A0A139AYF1"/>
<keyword evidence="1" id="KW-0539">Nucleus</keyword>
<dbReference type="Proteomes" id="UP000070544">
    <property type="component" value="Unassembled WGS sequence"/>
</dbReference>
<feature type="transmembrane region" description="Helical" evidence="3">
    <location>
        <begin position="124"/>
        <end position="145"/>
    </location>
</feature>
<keyword evidence="3" id="KW-0812">Transmembrane</keyword>
<dbReference type="OrthoDB" id="2283488at2759"/>
<keyword evidence="6" id="KW-1185">Reference proteome</keyword>
<reference evidence="5 6" key="1">
    <citation type="journal article" date="2015" name="Genome Biol. Evol.">
        <title>Phylogenomic analyses indicate that early fungi evolved digesting cell walls of algal ancestors of land plants.</title>
        <authorList>
            <person name="Chang Y."/>
            <person name="Wang S."/>
            <person name="Sekimoto S."/>
            <person name="Aerts A.L."/>
            <person name="Choi C."/>
            <person name="Clum A."/>
            <person name="LaButti K.M."/>
            <person name="Lindquist E.A."/>
            <person name="Yee Ngan C."/>
            <person name="Ohm R.A."/>
            <person name="Salamov A.A."/>
            <person name="Grigoriev I.V."/>
            <person name="Spatafora J.W."/>
            <person name="Berbee M.L."/>
        </authorList>
    </citation>
    <scope>NUCLEOTIDE SEQUENCE [LARGE SCALE GENOMIC DNA]</scope>
    <source>
        <strain evidence="5 6">JEL478</strain>
    </source>
</reference>
<sequence length="478" mass="51942">MVLLALQAASSRFLPSWSCPQSHQVACYERAKRVVVPYLAGGGRASLGALQAMLFVFVFASTGEGQHAVDVVVRWMALIVQVAREMGINEDPEDGDVDGEGEGGRNRRDSNGDWRVDEMRRRTWWAIFLLGVSIPILAGIPPIVFAHECADLRIMQPIHVYDKAPHTDSSTGPPPAPPARPTFRTLIESPLPDLDDWSSVTLYQFYLLHLCGHAHADLSMPDTPDQRAQRIQCIESKLSILEVSLLALDAPRAGFGEGFGGTWKHLLLALSWVLLHLPVRASIERVMGMSPKQASGKDKEALARWVRSDSGATCERKGGDFVALLEHVMSVTGGMGDREYGGWLDLGFPVVDWGCFFIGMIHLAMATCPSPDPGRISARECIRRATVCLAALRMSGKVWLDMKVFAAGLEGMCSHVETLVPADQAATLPSATLTHMVGGADHTIPLGWGVPTARNVEASFEDVLAEVTDTSPSSDGWI</sequence>